<dbReference type="EMBL" id="JADSJP010000020">
    <property type="protein sequence ID" value="MBG2880144.1"/>
    <property type="molecule type" value="Genomic_DNA"/>
</dbReference>
<name>A0ABS0IVU3_9GAMM</name>
<organism evidence="1 2">
    <name type="scientific">Proteus alimentorum</name>
    <dbReference type="NCBI Taxonomy" id="1973495"/>
    <lineage>
        <taxon>Bacteria</taxon>
        <taxon>Pseudomonadati</taxon>
        <taxon>Pseudomonadota</taxon>
        <taxon>Gammaproteobacteria</taxon>
        <taxon>Enterobacterales</taxon>
        <taxon>Morganellaceae</taxon>
        <taxon>Proteus</taxon>
    </lineage>
</organism>
<keyword evidence="2" id="KW-1185">Reference proteome</keyword>
<dbReference type="Proteomes" id="UP000614721">
    <property type="component" value="Unassembled WGS sequence"/>
</dbReference>
<accession>A0ABS0IVU3</accession>
<protein>
    <submittedName>
        <fullName evidence="1">Uncharacterized protein</fullName>
    </submittedName>
</protein>
<comment type="caution">
    <text evidence="1">The sequence shown here is derived from an EMBL/GenBank/DDBJ whole genome shotgun (WGS) entry which is preliminary data.</text>
</comment>
<reference evidence="1 2" key="1">
    <citation type="submission" date="2020-11" db="EMBL/GenBank/DDBJ databases">
        <title>Enhanced detection system for hospital associated transmission using whole genome sequencing surveillance.</title>
        <authorList>
            <person name="Harrison L.H."/>
            <person name="Van Tyne D."/>
            <person name="Marsh J.W."/>
            <person name="Griffith M.P."/>
            <person name="Snyder D.J."/>
            <person name="Cooper V.S."/>
            <person name="Mustapha M."/>
        </authorList>
    </citation>
    <scope>NUCLEOTIDE SEQUENCE [LARGE SCALE GENOMIC DNA]</scope>
    <source>
        <strain evidence="1 2">PR00075</strain>
    </source>
</reference>
<sequence>MDEEFLESNDLDWFSSYEDGSIAHFATGGCCLVPEKIRESIDNYEVIYDYFYSLNVLSEIEIIEENLPQFSDETQRTRYLRSFIEMSSKGIFSYDYRIGEGYKLISKPKNGLKYGMLPDFVKQILYIFPCDILPEAKLITSII</sequence>
<proteinExistence type="predicted"/>
<gene>
    <name evidence="1" type="ORF">I4902_12795</name>
</gene>
<evidence type="ECO:0000313" key="1">
    <source>
        <dbReference type="EMBL" id="MBG2880144.1"/>
    </source>
</evidence>
<evidence type="ECO:0000313" key="2">
    <source>
        <dbReference type="Proteomes" id="UP000614721"/>
    </source>
</evidence>